<dbReference type="SUPFAM" id="SSF51735">
    <property type="entry name" value="NAD(P)-binding Rossmann-fold domains"/>
    <property type="match status" value="2"/>
</dbReference>
<dbReference type="RefSeq" id="WP_051598138.1">
    <property type="nucleotide sequence ID" value="NZ_AQQY01000008.1"/>
</dbReference>
<dbReference type="PRINTS" id="PR00081">
    <property type="entry name" value="GDHRDH"/>
</dbReference>
<evidence type="ECO:0000259" key="3">
    <source>
        <dbReference type="Pfam" id="PF13460"/>
    </source>
</evidence>
<evidence type="ECO:0000256" key="1">
    <source>
        <dbReference type="ARBA" id="ARBA00023002"/>
    </source>
</evidence>
<organism evidence="4 5">
    <name type="scientific">Actibacterium atlanticum</name>
    <dbReference type="NCBI Taxonomy" id="1461693"/>
    <lineage>
        <taxon>Bacteria</taxon>
        <taxon>Pseudomonadati</taxon>
        <taxon>Pseudomonadota</taxon>
        <taxon>Alphaproteobacteria</taxon>
        <taxon>Rhodobacterales</taxon>
        <taxon>Roseobacteraceae</taxon>
        <taxon>Actibacterium</taxon>
    </lineage>
</organism>
<gene>
    <name evidence="4" type="ORF">ATO10_12579</name>
</gene>
<dbReference type="eggNOG" id="COG1028">
    <property type="taxonomic scope" value="Bacteria"/>
</dbReference>
<proteinExistence type="predicted"/>
<keyword evidence="1" id="KW-0560">Oxidoreductase</keyword>
<dbReference type="InterPro" id="IPR002347">
    <property type="entry name" value="SDR_fam"/>
</dbReference>
<reference evidence="4 5" key="1">
    <citation type="submission" date="2013-04" db="EMBL/GenBank/DDBJ databases">
        <title>Shimia sp. 22II-S11-Z10 Genome Sequencing.</title>
        <authorList>
            <person name="Lai Q."/>
            <person name="Li G."/>
            <person name="Shao Z."/>
        </authorList>
    </citation>
    <scope>NUCLEOTIDE SEQUENCE [LARGE SCALE GENOMIC DNA]</scope>
    <source>
        <strain evidence="5">22II-S11-Z10</strain>
    </source>
</reference>
<dbReference type="InterPro" id="IPR016040">
    <property type="entry name" value="NAD(P)-bd_dom"/>
</dbReference>
<evidence type="ECO:0000256" key="2">
    <source>
        <dbReference type="SAM" id="MobiDB-lite"/>
    </source>
</evidence>
<dbReference type="Gene3D" id="3.40.50.720">
    <property type="entry name" value="NAD(P)-binding Rossmann-like Domain"/>
    <property type="match status" value="2"/>
</dbReference>
<accession>A0A058ZIP6</accession>
<dbReference type="eggNOG" id="COG0702">
    <property type="taxonomic scope" value="Bacteria"/>
</dbReference>
<name>A0A058ZIP6_9RHOB</name>
<evidence type="ECO:0000313" key="4">
    <source>
        <dbReference type="EMBL" id="KCV81443.1"/>
    </source>
</evidence>
<dbReference type="InterPro" id="IPR036291">
    <property type="entry name" value="NAD(P)-bd_dom_sf"/>
</dbReference>
<dbReference type="PANTHER" id="PTHR43157:SF31">
    <property type="entry name" value="PHOSPHATIDYLINOSITOL-GLYCAN BIOSYNTHESIS CLASS F PROTEIN"/>
    <property type="match status" value="1"/>
</dbReference>
<evidence type="ECO:0000313" key="5">
    <source>
        <dbReference type="Proteomes" id="UP000024836"/>
    </source>
</evidence>
<feature type="domain" description="NAD(P)-binding" evidence="3">
    <location>
        <begin position="8"/>
        <end position="108"/>
    </location>
</feature>
<feature type="region of interest" description="Disordered" evidence="2">
    <location>
        <begin position="525"/>
        <end position="544"/>
    </location>
</feature>
<sequence>MRALVCDASGLIGNRMIERLLAFKHDVVGFAPGKHAKADPGEAQLMAWPKAAGKLADALQGIDQLFVPNLVDDLPASELKQIKALLEAAAKVGVKRVVVLSSIEVYDLAKLGGRTLLESDAQIDPAQASPKGKTALELESYVRGLPGQIERIVLRAPLVLSADHKPLAETFFKGLLKDDAQLHYGDRVQPIDADDLADLMVSAGRAPSAAGHAINVAGPIAILTADASAEARRLLGVMRDTENSEVRVRPEYEFASPLISTDRALTLLPKHAIKRVWVSLAEIAQEIVHRQRAEGELPEITYKTSYAKMAVERREKPLKGKLAVVTGATDGIGRATALMFSRLGAKVVAVGRNKEAGAALLDEMKGRKVYTNGKFMAADLTSQKEVRALATKIAKQHDAIDYLIHNAGAAYGSRTETPDGLEATFALNVMAPFLLTQELAAPLQAADHARVVTLSSEAHQEAELMLEDLQSTDGYEPMEVYSRAKLCGLMITRCLAEQLKDTGIAAHAIHPGEVRTDIALKNGMESDEDKNLGPQAKQRLNTQRDRQRMQMISPEEAAAYVVNLAVSPEYNGENGLYMDKGDKGQASETAQDSKQAWLLWDKCAEFAGLVDA</sequence>
<protein>
    <submittedName>
        <fullName evidence="4">Putative short-chain dehydrogenase</fullName>
    </submittedName>
</protein>
<dbReference type="EMBL" id="AQQY01000008">
    <property type="protein sequence ID" value="KCV81443.1"/>
    <property type="molecule type" value="Genomic_DNA"/>
</dbReference>
<dbReference type="Pfam" id="PF13460">
    <property type="entry name" value="NAD_binding_10"/>
    <property type="match status" value="1"/>
</dbReference>
<dbReference type="Pfam" id="PF00106">
    <property type="entry name" value="adh_short"/>
    <property type="match status" value="1"/>
</dbReference>
<dbReference type="GO" id="GO:0016491">
    <property type="term" value="F:oxidoreductase activity"/>
    <property type="evidence" value="ECO:0007669"/>
    <property type="project" value="UniProtKB-KW"/>
</dbReference>
<comment type="caution">
    <text evidence="4">The sequence shown here is derived from an EMBL/GenBank/DDBJ whole genome shotgun (WGS) entry which is preliminary data.</text>
</comment>
<keyword evidence="5" id="KW-1185">Reference proteome</keyword>
<dbReference type="STRING" id="1461693.ATO10_12579"/>
<dbReference type="PANTHER" id="PTHR43157">
    <property type="entry name" value="PHOSPHATIDYLINOSITOL-GLYCAN BIOSYNTHESIS CLASS F PROTEIN-RELATED"/>
    <property type="match status" value="1"/>
</dbReference>
<dbReference type="Proteomes" id="UP000024836">
    <property type="component" value="Unassembled WGS sequence"/>
</dbReference>
<dbReference type="AlphaFoldDB" id="A0A058ZIP6"/>
<dbReference type="OrthoDB" id="109589at2"/>